<sequence>DMLGFDKASKTIEWLLVKSKGAIKELTKNIPSRVNENGGSGSFSDSSEGEKSKRELGKARE</sequence>
<feature type="non-terminal residue" evidence="3">
    <location>
        <position position="61"/>
    </location>
</feature>
<dbReference type="PROSITE" id="PS51369">
    <property type="entry name" value="TCP"/>
    <property type="match status" value="1"/>
</dbReference>
<feature type="region of interest" description="Disordered" evidence="1">
    <location>
        <begin position="30"/>
        <end position="61"/>
    </location>
</feature>
<dbReference type="Pfam" id="PF03634">
    <property type="entry name" value="TCP"/>
    <property type="match status" value="1"/>
</dbReference>
<evidence type="ECO:0000256" key="1">
    <source>
        <dbReference type="SAM" id="MobiDB-lite"/>
    </source>
</evidence>
<reference evidence="3" key="1">
    <citation type="journal article" date="2006" name="Proc. Natl. Acad. Sci. U.S.A.">
        <title>Phylogenetic analysis of the "ECE" (CYC/TB1) clade reveals duplications predating the core eudicots.</title>
        <authorList>
            <person name="Howarth D.G."/>
            <person name="Donoghue M.J."/>
        </authorList>
    </citation>
    <scope>NUCLEOTIDE SEQUENCE</scope>
</reference>
<evidence type="ECO:0000313" key="3">
    <source>
        <dbReference type="EMBL" id="AAX45234.1"/>
    </source>
</evidence>
<feature type="compositionally biased region" description="Basic and acidic residues" evidence="1">
    <location>
        <begin position="48"/>
        <end position="61"/>
    </location>
</feature>
<accession>Q2TKP0</accession>
<gene>
    <name evidence="3" type="primary">CYC3B</name>
</gene>
<dbReference type="EMBL" id="AY851252">
    <property type="protein sequence ID" value="AAX45234.1"/>
    <property type="molecule type" value="Genomic_DNA"/>
</dbReference>
<proteinExistence type="predicted"/>
<dbReference type="AlphaFoldDB" id="Q2TKP0"/>
<feature type="non-terminal residue" evidence="3">
    <location>
        <position position="1"/>
    </location>
</feature>
<evidence type="ECO:0000259" key="2">
    <source>
        <dbReference type="PROSITE" id="PS51369"/>
    </source>
</evidence>
<organism evidence="3">
    <name type="scientific">Triplostegia glandulifera</name>
    <dbReference type="NCBI Taxonomy" id="59180"/>
    <lineage>
        <taxon>Eukaryota</taxon>
        <taxon>Viridiplantae</taxon>
        <taxon>Streptophyta</taxon>
        <taxon>Embryophyta</taxon>
        <taxon>Tracheophyta</taxon>
        <taxon>Spermatophyta</taxon>
        <taxon>Magnoliopsida</taxon>
        <taxon>eudicotyledons</taxon>
        <taxon>Gunneridae</taxon>
        <taxon>Pentapetalae</taxon>
        <taxon>asterids</taxon>
        <taxon>campanulids</taxon>
        <taxon>Dipsacales</taxon>
        <taxon>Caprifoliaceae</taxon>
        <taxon>Triplostegia</taxon>
    </lineage>
</organism>
<name>Q2TKP0_9DIPS</name>
<feature type="domain" description="TCP" evidence="2">
    <location>
        <begin position="1"/>
        <end position="26"/>
    </location>
</feature>
<protein>
    <submittedName>
        <fullName evidence="3">CYCLOIDEA-like</fullName>
    </submittedName>
</protein>
<dbReference type="InterPro" id="IPR017887">
    <property type="entry name" value="TF_TCP_subgr"/>
</dbReference>